<gene>
    <name evidence="1" type="ORF">SODALDRAFT_358381</name>
</gene>
<dbReference type="GeneID" id="39582574"/>
<evidence type="ECO:0000313" key="2">
    <source>
        <dbReference type="Proteomes" id="UP000272025"/>
    </source>
</evidence>
<accession>A0A3N2PZM5</accession>
<name>A0A3N2PZM5_SODAK</name>
<dbReference type="Proteomes" id="UP000272025">
    <property type="component" value="Unassembled WGS sequence"/>
</dbReference>
<dbReference type="RefSeq" id="XP_028467763.1">
    <property type="nucleotide sequence ID" value="XM_028614096.1"/>
</dbReference>
<protein>
    <submittedName>
        <fullName evidence="1">Uncharacterized protein</fullName>
    </submittedName>
</protein>
<dbReference type="AlphaFoldDB" id="A0A3N2PZM5"/>
<evidence type="ECO:0000313" key="1">
    <source>
        <dbReference type="EMBL" id="ROT39957.1"/>
    </source>
</evidence>
<dbReference type="EMBL" id="ML119053">
    <property type="protein sequence ID" value="ROT39957.1"/>
    <property type="molecule type" value="Genomic_DNA"/>
</dbReference>
<reference evidence="1 2" key="1">
    <citation type="journal article" date="2018" name="Mol. Ecol.">
        <title>The obligate alkalophilic soda-lake fungus Sodiomyces alkalinus has shifted to a protein diet.</title>
        <authorList>
            <person name="Grum-Grzhimaylo A.A."/>
            <person name="Falkoski D.L."/>
            <person name="van den Heuvel J."/>
            <person name="Valero-Jimenez C.A."/>
            <person name="Min B."/>
            <person name="Choi I.G."/>
            <person name="Lipzen A."/>
            <person name="Daum C.G."/>
            <person name="Aanen D.K."/>
            <person name="Tsang A."/>
            <person name="Henrissat B."/>
            <person name="Bilanenko E.N."/>
            <person name="de Vries R.P."/>
            <person name="van Kan J.A.L."/>
            <person name="Grigoriev I.V."/>
            <person name="Debets A.J.M."/>
        </authorList>
    </citation>
    <scope>NUCLEOTIDE SEQUENCE [LARGE SCALE GENOMIC DNA]</scope>
    <source>
        <strain evidence="1 2">F11</strain>
    </source>
</reference>
<keyword evidence="2" id="KW-1185">Reference proteome</keyword>
<organism evidence="1 2">
    <name type="scientific">Sodiomyces alkalinus (strain CBS 110278 / VKM F-3762 / F11)</name>
    <name type="common">Alkaliphilic filamentous fungus</name>
    <dbReference type="NCBI Taxonomy" id="1314773"/>
    <lineage>
        <taxon>Eukaryota</taxon>
        <taxon>Fungi</taxon>
        <taxon>Dikarya</taxon>
        <taxon>Ascomycota</taxon>
        <taxon>Pezizomycotina</taxon>
        <taxon>Sordariomycetes</taxon>
        <taxon>Hypocreomycetidae</taxon>
        <taxon>Glomerellales</taxon>
        <taxon>Plectosphaerellaceae</taxon>
        <taxon>Sodiomyces</taxon>
    </lineage>
</organism>
<proteinExistence type="predicted"/>
<sequence length="202" mass="22344">MNGYRILVLIEIKHLSLAPYNGIALARLPWTTGPNPVEGKCALQPSLQAAARTTKGRVAAPSHWCQSDPSRRSPSRLRLPNSVILGITWLSHRNIPHAARHMALLVRQYYSSMTACAKAPVPVRQCRPNSQFVPSVVVQYVAMPACAYLCKHEESPTLQYDGALRRVSLRFLGDSPAPNVSPVSIVHPHVSYSYPNMTRDNV</sequence>